<organism evidence="6 7">
    <name type="scientific">Pelagomonas calceolata</name>
    <dbReference type="NCBI Taxonomy" id="35677"/>
    <lineage>
        <taxon>Eukaryota</taxon>
        <taxon>Sar</taxon>
        <taxon>Stramenopiles</taxon>
        <taxon>Ochrophyta</taxon>
        <taxon>Pelagophyceae</taxon>
        <taxon>Pelagomonadales</taxon>
        <taxon>Pelagomonadaceae</taxon>
        <taxon>Pelagomonas</taxon>
    </lineage>
</organism>
<feature type="domain" description="Peptidase C83" evidence="5">
    <location>
        <begin position="12"/>
        <end position="239"/>
    </location>
</feature>
<dbReference type="PANTHER" id="PTHR33447">
    <property type="entry name" value="GLUTATHIONE GAMMA-GLUTAMYLCYSTEINYLTRANSFERASE"/>
    <property type="match status" value="1"/>
</dbReference>
<proteinExistence type="predicted"/>
<dbReference type="AlphaFoldDB" id="A0A8J2WLM0"/>
<dbReference type="OrthoDB" id="448954at2759"/>
<evidence type="ECO:0000313" key="6">
    <source>
        <dbReference type="EMBL" id="CAH0372975.1"/>
    </source>
</evidence>
<dbReference type="PANTHER" id="PTHR33447:SF2">
    <property type="entry name" value="GLUTATHIONE GAMMA-GLUTAMYLCYSTEINYLTRANSFERASE"/>
    <property type="match status" value="1"/>
</dbReference>
<dbReference type="InterPro" id="IPR007719">
    <property type="entry name" value="PCS_N"/>
</dbReference>
<dbReference type="GO" id="GO:0046938">
    <property type="term" value="P:phytochelatin biosynthetic process"/>
    <property type="evidence" value="ECO:0007669"/>
    <property type="project" value="InterPro"/>
</dbReference>
<dbReference type="EMBL" id="CAKKNE010000004">
    <property type="protein sequence ID" value="CAH0372975.1"/>
    <property type="molecule type" value="Genomic_DNA"/>
</dbReference>
<keyword evidence="7" id="KW-1185">Reference proteome</keyword>
<dbReference type="GO" id="GO:0098849">
    <property type="term" value="P:cellular detoxification of cadmium ion"/>
    <property type="evidence" value="ECO:0007669"/>
    <property type="project" value="TreeGrafter"/>
</dbReference>
<comment type="caution">
    <text evidence="6">The sequence shown here is derived from an EMBL/GenBank/DDBJ whole genome shotgun (WGS) entry which is preliminary data.</text>
</comment>
<protein>
    <recommendedName>
        <fullName evidence="1">glutathione gamma-glutamylcysteinyltransferase</fullName>
        <ecNumber evidence="1">2.3.2.15</ecNumber>
    </recommendedName>
</protein>
<dbReference type="GO" id="GO:0010273">
    <property type="term" value="P:detoxification of copper ion"/>
    <property type="evidence" value="ECO:0007669"/>
    <property type="project" value="TreeGrafter"/>
</dbReference>
<dbReference type="FunFam" id="3.90.70.30:FF:000001">
    <property type="entry name" value="Glutathione gamma-glutamylcysteinyltransferase 1"/>
    <property type="match status" value="1"/>
</dbReference>
<keyword evidence="4" id="KW-0479">Metal-binding</keyword>
<dbReference type="GO" id="GO:0046872">
    <property type="term" value="F:metal ion binding"/>
    <property type="evidence" value="ECO:0007669"/>
    <property type="project" value="UniProtKB-KW"/>
</dbReference>
<reference evidence="6" key="1">
    <citation type="submission" date="2021-11" db="EMBL/GenBank/DDBJ databases">
        <authorList>
            <consortium name="Genoscope - CEA"/>
            <person name="William W."/>
        </authorList>
    </citation>
    <scope>NUCLEOTIDE SEQUENCE</scope>
</reference>
<dbReference type="Pfam" id="PF05023">
    <property type="entry name" value="Phytochelatin"/>
    <property type="match status" value="1"/>
</dbReference>
<keyword evidence="3" id="KW-0808">Transferase</keyword>
<dbReference type="EC" id="2.3.2.15" evidence="1"/>
<dbReference type="InterPro" id="IPR038156">
    <property type="entry name" value="PCS_N_sf"/>
</dbReference>
<evidence type="ECO:0000313" key="7">
    <source>
        <dbReference type="Proteomes" id="UP000789595"/>
    </source>
</evidence>
<dbReference type="PROSITE" id="PS51443">
    <property type="entry name" value="PCS"/>
    <property type="match status" value="1"/>
</dbReference>
<evidence type="ECO:0000256" key="2">
    <source>
        <dbReference type="ARBA" id="ARBA00022539"/>
    </source>
</evidence>
<evidence type="ECO:0000256" key="3">
    <source>
        <dbReference type="ARBA" id="ARBA00022679"/>
    </source>
</evidence>
<accession>A0A8J2WLM0</accession>
<evidence type="ECO:0000256" key="4">
    <source>
        <dbReference type="ARBA" id="ARBA00022723"/>
    </source>
</evidence>
<sequence length="280" mass="30972">MAGTSSRLARRSLSQTFYRRPLPRHLPALSSPAGRVLFKEALASNGLKSYFALAETYETQSEPSFCGITTLSMSLNALGVDPRRRWKGVWRWYTDAMLESHVPLETFERDGMSFDEFAGVARWNGAEARPIRAGESDIETFREAVEKACVGEDESDGELEDGVLVASYNRSVLGQTGEGHFSPVAGLAPSSDMVLVLDTARFKYPPHWVPTQLLWEAMADINPWNGKSRGYVSLNVPSKKDDETLECPTKVLAWAPDHASPKMPREALRGEASRVAYSLG</sequence>
<evidence type="ECO:0000259" key="5">
    <source>
        <dbReference type="PROSITE" id="PS51443"/>
    </source>
</evidence>
<evidence type="ECO:0000256" key="1">
    <source>
        <dbReference type="ARBA" id="ARBA00012468"/>
    </source>
</evidence>
<keyword evidence="2" id="KW-0104">Cadmium</keyword>
<dbReference type="Gene3D" id="3.90.70.30">
    <property type="entry name" value="Phytochelatin synthase, N-terminal domain"/>
    <property type="match status" value="1"/>
</dbReference>
<dbReference type="SUPFAM" id="SSF54001">
    <property type="entry name" value="Cysteine proteinases"/>
    <property type="match status" value="1"/>
</dbReference>
<dbReference type="InterPro" id="IPR038765">
    <property type="entry name" value="Papain-like_cys_pep_sf"/>
</dbReference>
<dbReference type="GO" id="GO:0016756">
    <property type="term" value="F:glutathione gamma-glutamylcysteinyltransferase activity"/>
    <property type="evidence" value="ECO:0007669"/>
    <property type="project" value="UniProtKB-EC"/>
</dbReference>
<dbReference type="InterPro" id="IPR040409">
    <property type="entry name" value="PCS-like"/>
</dbReference>
<gene>
    <name evidence="6" type="ORF">PECAL_4P01370</name>
</gene>
<name>A0A8J2WLM0_9STRA</name>
<dbReference type="Proteomes" id="UP000789595">
    <property type="component" value="Unassembled WGS sequence"/>
</dbReference>